<evidence type="ECO:0000256" key="1">
    <source>
        <dbReference type="ARBA" id="ARBA00007131"/>
    </source>
</evidence>
<feature type="binding site" evidence="14">
    <location>
        <position position="188"/>
    </location>
    <ligand>
        <name>Mg(2+)</name>
        <dbReference type="ChEBI" id="CHEBI:18420"/>
    </ligand>
</feature>
<feature type="binding site" evidence="12">
    <location>
        <position position="264"/>
    </location>
    <ligand>
        <name>substrate</name>
    </ligand>
</feature>
<dbReference type="Pfam" id="PF02779">
    <property type="entry name" value="Transket_pyr"/>
    <property type="match status" value="1"/>
</dbReference>
<dbReference type="GO" id="GO:0046872">
    <property type="term" value="F:metal ion binding"/>
    <property type="evidence" value="ECO:0007669"/>
    <property type="project" value="UniProtKB-KW"/>
</dbReference>
<evidence type="ECO:0000256" key="10">
    <source>
        <dbReference type="NCBIfam" id="TIGR00232"/>
    </source>
</evidence>
<evidence type="ECO:0000256" key="9">
    <source>
        <dbReference type="ARBA" id="ARBA00049473"/>
    </source>
</evidence>
<dbReference type="FunFam" id="3.40.50.970:FF:000004">
    <property type="entry name" value="Transketolase"/>
    <property type="match status" value="1"/>
</dbReference>
<keyword evidence="6 14" id="KW-0479">Metal-binding</keyword>
<dbReference type="InterPro" id="IPR029061">
    <property type="entry name" value="THDP-binding"/>
</dbReference>
<dbReference type="NCBIfam" id="TIGR00232">
    <property type="entry name" value="tktlase_bact"/>
    <property type="match status" value="1"/>
</dbReference>
<name>A0A2T2XBX1_9FIRM</name>
<dbReference type="Gene3D" id="3.40.50.920">
    <property type="match status" value="1"/>
</dbReference>
<feature type="binding site" evidence="12">
    <location>
        <position position="462"/>
    </location>
    <ligand>
        <name>substrate</name>
    </ligand>
</feature>
<gene>
    <name evidence="18" type="primary">tkt</name>
    <name evidence="18" type="ORF">C7B46_16175</name>
</gene>
<dbReference type="PROSITE" id="PS00802">
    <property type="entry name" value="TRANSKETOLASE_2"/>
    <property type="match status" value="1"/>
</dbReference>
<feature type="domain" description="Transketolase-like pyrimidine-binding" evidence="17">
    <location>
        <begin position="355"/>
        <end position="526"/>
    </location>
</feature>
<dbReference type="EMBL" id="PXYW01000055">
    <property type="protein sequence ID" value="PSR32011.1"/>
    <property type="molecule type" value="Genomic_DNA"/>
</dbReference>
<dbReference type="GO" id="GO:0004802">
    <property type="term" value="F:transketolase activity"/>
    <property type="evidence" value="ECO:0007669"/>
    <property type="project" value="UniProtKB-UniRule"/>
</dbReference>
<dbReference type="EC" id="2.2.1.1" evidence="3 10"/>
<feature type="binding site" evidence="13">
    <location>
        <begin position="117"/>
        <end position="119"/>
    </location>
    <ligand>
        <name>thiamine diphosphate</name>
        <dbReference type="ChEBI" id="CHEBI:58937"/>
    </ligand>
</feature>
<dbReference type="Proteomes" id="UP000242972">
    <property type="component" value="Unassembled WGS sequence"/>
</dbReference>
<evidence type="ECO:0000256" key="16">
    <source>
        <dbReference type="RuleBase" id="RU004996"/>
    </source>
</evidence>
<feature type="binding site" evidence="13">
    <location>
        <position position="159"/>
    </location>
    <ligand>
        <name>thiamine diphosphate</name>
        <dbReference type="ChEBI" id="CHEBI:58937"/>
    </ligand>
</feature>
<evidence type="ECO:0000256" key="13">
    <source>
        <dbReference type="PIRSR" id="PIRSR605478-3"/>
    </source>
</evidence>
<comment type="cofactor">
    <cofactor evidence="16">
        <name>Mg(2+)</name>
        <dbReference type="ChEBI" id="CHEBI:18420"/>
    </cofactor>
    <cofactor evidence="16">
        <name>Ca(2+)</name>
        <dbReference type="ChEBI" id="CHEBI:29108"/>
    </cofactor>
    <cofactor evidence="16">
        <name>Mn(2+)</name>
        <dbReference type="ChEBI" id="CHEBI:29035"/>
    </cofactor>
    <cofactor evidence="16">
        <name>Co(2+)</name>
        <dbReference type="ChEBI" id="CHEBI:48828"/>
    </cofactor>
    <text evidence="16">Binds 1 Mg(2+) ion per subunit. Can also utilize other divalent metal cations, such as Ca(2+), Mn(2+) and Co(2+).</text>
</comment>
<evidence type="ECO:0000256" key="7">
    <source>
        <dbReference type="ARBA" id="ARBA00022842"/>
    </source>
</evidence>
<feature type="binding site" evidence="12">
    <location>
        <position position="521"/>
    </location>
    <ligand>
        <name>substrate</name>
    </ligand>
</feature>
<dbReference type="PROSITE" id="PS00801">
    <property type="entry name" value="TRANSKETOLASE_1"/>
    <property type="match status" value="1"/>
</dbReference>
<dbReference type="CDD" id="cd02012">
    <property type="entry name" value="TPP_TK"/>
    <property type="match status" value="1"/>
</dbReference>
<organism evidence="18 19">
    <name type="scientific">Sulfobacillus benefaciens</name>
    <dbReference type="NCBI Taxonomy" id="453960"/>
    <lineage>
        <taxon>Bacteria</taxon>
        <taxon>Bacillati</taxon>
        <taxon>Bacillota</taxon>
        <taxon>Clostridia</taxon>
        <taxon>Eubacteriales</taxon>
        <taxon>Clostridiales Family XVII. Incertae Sedis</taxon>
        <taxon>Sulfobacillus</taxon>
    </lineage>
</organism>
<proteinExistence type="inferred from homology"/>
<feature type="binding site" evidence="12">
    <location>
        <position position="470"/>
    </location>
    <ligand>
        <name>substrate</name>
    </ligand>
</feature>
<evidence type="ECO:0000256" key="11">
    <source>
        <dbReference type="PIRSR" id="PIRSR605478-1"/>
    </source>
</evidence>
<feature type="binding site" evidence="12">
    <location>
        <position position="385"/>
    </location>
    <ligand>
        <name>substrate</name>
    </ligand>
</feature>
<dbReference type="InterPro" id="IPR005475">
    <property type="entry name" value="Transketolase-like_Pyr-bd"/>
</dbReference>
<evidence type="ECO:0000256" key="14">
    <source>
        <dbReference type="PIRSR" id="PIRSR605478-4"/>
    </source>
</evidence>
<feature type="binding site" evidence="12">
    <location>
        <position position="358"/>
    </location>
    <ligand>
        <name>substrate</name>
    </ligand>
</feature>
<evidence type="ECO:0000313" key="19">
    <source>
        <dbReference type="Proteomes" id="UP000242972"/>
    </source>
</evidence>
<dbReference type="InterPro" id="IPR009014">
    <property type="entry name" value="Transketo_C/PFOR_II"/>
</dbReference>
<evidence type="ECO:0000256" key="8">
    <source>
        <dbReference type="ARBA" id="ARBA00023052"/>
    </source>
</evidence>
<evidence type="ECO:0000256" key="5">
    <source>
        <dbReference type="ARBA" id="ARBA00022679"/>
    </source>
</evidence>
<dbReference type="FunFam" id="3.40.50.970:FF:000003">
    <property type="entry name" value="Transketolase"/>
    <property type="match status" value="1"/>
</dbReference>
<keyword evidence="16" id="KW-0106">Calcium</keyword>
<comment type="similarity">
    <text evidence="1 16">Belongs to the transketolase family.</text>
</comment>
<dbReference type="PANTHER" id="PTHR43522">
    <property type="entry name" value="TRANSKETOLASE"/>
    <property type="match status" value="1"/>
</dbReference>
<feature type="site" description="Important for catalytic activity" evidence="15">
    <location>
        <position position="29"/>
    </location>
</feature>
<feature type="site" description="Important for catalytic activity" evidence="15">
    <location>
        <position position="264"/>
    </location>
</feature>
<dbReference type="CDD" id="cd07033">
    <property type="entry name" value="TPP_PYR_DXS_TK_like"/>
    <property type="match status" value="1"/>
</dbReference>
<evidence type="ECO:0000313" key="18">
    <source>
        <dbReference type="EMBL" id="PSR32011.1"/>
    </source>
</evidence>
<dbReference type="SMART" id="SM00861">
    <property type="entry name" value="Transket_pyr"/>
    <property type="match status" value="1"/>
</dbReference>
<feature type="active site" description="Proton donor" evidence="11">
    <location>
        <position position="412"/>
    </location>
</feature>
<dbReference type="Pfam" id="PF00456">
    <property type="entry name" value="Transketolase_N"/>
    <property type="match status" value="1"/>
</dbReference>
<dbReference type="PANTHER" id="PTHR43522:SF2">
    <property type="entry name" value="TRANSKETOLASE 1-RELATED"/>
    <property type="match status" value="1"/>
</dbReference>
<evidence type="ECO:0000256" key="15">
    <source>
        <dbReference type="PIRSR" id="PIRSR605478-5"/>
    </source>
</evidence>
<sequence length="667" mass="73527">MDHANLDLLSINTIRTLAMDAVEKAKSGHPGLPMGAAPTAYTLWTRFLKHSPQNPHWNNRDRFILSAGHGSMLLYALLHLTGYDLTLDDIKSFRQLGSKTPGHPEYGHTAGVETTTGPLGQGFATGVGMAIAERFLAARYNRPNFPIVDHYTYALVSDGDLMEGISSEAASLAGHLALGKMIYLYDDNHISIEGNTEIAFTEDVLERFNAYGWHTQRVTDGNDIEAIQAAITAAQQETQRPSLIAVRTHIGFGSPHKQDTEKAHGSPLGAEEIRLTKEAYGWPEDRDFYIPDAVLSHMRQAVANGNEWESEWERMKSAWAAQYPDLNREYDAIMDNELPEDVFRDLPQFDVGTNLETRAVSGKVLNALAPHLPTLIGGSADLASSNNTHLDGFESFSPTTPEGRNMHFGVREHAMGAALNGMSLHGGLHPYGGTFLIFSDYMRPAIRLAALMKQPVTYVFTHDSIGLGEDGPTHQPVEQLASLRAIPNLYVIRPADANETREAWKIALTSRTHPVAMALTRQKVPTLTTSELSENLARGAYILEQNSEHPEIILMGTGSELQLCHEAYRQLIQEGYQVRVVSFPCWELFAEQPQSYQDQVLPPHVHRRIAVEAATSFGWDRYVGASGAVIGLDTFGASGPIGDLMKFFGFTVDNVLSVARRLLTTQS</sequence>
<keyword evidence="7 14" id="KW-0460">Magnesium</keyword>
<evidence type="ECO:0000256" key="12">
    <source>
        <dbReference type="PIRSR" id="PIRSR605478-2"/>
    </source>
</evidence>
<evidence type="ECO:0000256" key="2">
    <source>
        <dbReference type="ARBA" id="ARBA00011738"/>
    </source>
</evidence>
<dbReference type="InterPro" id="IPR033247">
    <property type="entry name" value="Transketolase_fam"/>
</dbReference>
<keyword evidence="8 13" id="KW-0786">Thiamine pyrophosphate</keyword>
<evidence type="ECO:0000256" key="6">
    <source>
        <dbReference type="ARBA" id="ARBA00022723"/>
    </source>
</evidence>
<comment type="catalytic activity">
    <reaction evidence="9 16">
        <text>D-sedoheptulose 7-phosphate + D-glyceraldehyde 3-phosphate = aldehydo-D-ribose 5-phosphate + D-xylulose 5-phosphate</text>
        <dbReference type="Rhea" id="RHEA:10508"/>
        <dbReference type="ChEBI" id="CHEBI:57483"/>
        <dbReference type="ChEBI" id="CHEBI:57737"/>
        <dbReference type="ChEBI" id="CHEBI:58273"/>
        <dbReference type="ChEBI" id="CHEBI:59776"/>
        <dbReference type="EC" id="2.2.1.1"/>
    </reaction>
</comment>
<feature type="binding site" evidence="13">
    <location>
        <position position="188"/>
    </location>
    <ligand>
        <name>thiamine diphosphate</name>
        <dbReference type="ChEBI" id="CHEBI:58937"/>
    </ligand>
</feature>
<dbReference type="GO" id="GO:0005829">
    <property type="term" value="C:cytosol"/>
    <property type="evidence" value="ECO:0007669"/>
    <property type="project" value="TreeGrafter"/>
</dbReference>
<dbReference type="Gene3D" id="3.40.50.970">
    <property type="match status" value="2"/>
</dbReference>
<dbReference type="Pfam" id="PF22613">
    <property type="entry name" value="Transketolase_C_1"/>
    <property type="match status" value="1"/>
</dbReference>
<comment type="cofactor">
    <cofactor evidence="13">
        <name>thiamine diphosphate</name>
        <dbReference type="ChEBI" id="CHEBI:58937"/>
    </cofactor>
    <text evidence="13">Binds 1 thiamine pyrophosphate per subunit. During the reaction, the substrate forms a covalent intermediate with the cofactor.</text>
</comment>
<dbReference type="InterPro" id="IPR005478">
    <property type="entry name" value="Transketolase_bac-like"/>
</dbReference>
<dbReference type="FunFam" id="3.40.50.920:FF:000003">
    <property type="entry name" value="Transketolase"/>
    <property type="match status" value="1"/>
</dbReference>
<comment type="function">
    <text evidence="16">Catalyzes the transfer of a two-carbon ketol group from a ketose donor to an aldose acceptor, via a covalent intermediate with the cofactor thiamine pyrophosphate.</text>
</comment>
<feature type="binding site" evidence="14">
    <location>
        <position position="190"/>
    </location>
    <ligand>
        <name>Mg(2+)</name>
        <dbReference type="ChEBI" id="CHEBI:18420"/>
    </ligand>
</feature>
<evidence type="ECO:0000256" key="4">
    <source>
        <dbReference type="ARBA" id="ARBA00016662"/>
    </source>
</evidence>
<feature type="binding site" evidence="14">
    <location>
        <position position="158"/>
    </location>
    <ligand>
        <name>Mg(2+)</name>
        <dbReference type="ChEBI" id="CHEBI:18420"/>
    </ligand>
</feature>
<reference evidence="18 19" key="1">
    <citation type="journal article" date="2014" name="BMC Genomics">
        <title>Comparison of environmental and isolate Sulfobacillus genomes reveals diverse carbon, sulfur, nitrogen, and hydrogen metabolisms.</title>
        <authorList>
            <person name="Justice N.B."/>
            <person name="Norman A."/>
            <person name="Brown C.T."/>
            <person name="Singh A."/>
            <person name="Thomas B.C."/>
            <person name="Banfield J.F."/>
        </authorList>
    </citation>
    <scope>NUCLEOTIDE SEQUENCE [LARGE SCALE GENOMIC DNA]</scope>
    <source>
        <strain evidence="18">AMDSBA4</strain>
    </source>
</reference>
<feature type="binding site" evidence="12">
    <location>
        <position position="474"/>
    </location>
    <ligand>
        <name>substrate</name>
    </ligand>
</feature>
<dbReference type="InterPro" id="IPR020826">
    <property type="entry name" value="Transketolase_BS"/>
</dbReference>
<evidence type="ECO:0000259" key="17">
    <source>
        <dbReference type="SMART" id="SM00861"/>
    </source>
</evidence>
<feature type="binding site" evidence="12">
    <location>
        <position position="29"/>
    </location>
    <ligand>
        <name>substrate</name>
    </ligand>
</feature>
<comment type="caution">
    <text evidence="18">The sequence shown here is derived from an EMBL/GenBank/DDBJ whole genome shotgun (WGS) entry which is preliminary data.</text>
</comment>
<evidence type="ECO:0000256" key="3">
    <source>
        <dbReference type="ARBA" id="ARBA00013152"/>
    </source>
</evidence>
<feature type="binding site" evidence="13">
    <location>
        <position position="264"/>
    </location>
    <ligand>
        <name>thiamine diphosphate</name>
        <dbReference type="ChEBI" id="CHEBI:58937"/>
    </ligand>
</feature>
<dbReference type="GO" id="GO:0006098">
    <property type="term" value="P:pentose-phosphate shunt"/>
    <property type="evidence" value="ECO:0007669"/>
    <property type="project" value="TreeGrafter"/>
</dbReference>
<accession>A0A2T2XBX1</accession>
<comment type="cofactor">
    <cofactor evidence="14">
        <name>Mg(2+)</name>
        <dbReference type="ChEBI" id="CHEBI:18420"/>
    </cofactor>
    <text evidence="14">Binds 1 Mg(2+) ion per subunit. Can also utilize other divalent metal cations, such as Ca(2+), Mn(2+) and Co(2+).</text>
</comment>
<comment type="subunit">
    <text evidence="2 16">Homodimer.</text>
</comment>
<dbReference type="InterPro" id="IPR055152">
    <property type="entry name" value="Transketolase-like_C_2"/>
</dbReference>
<protein>
    <recommendedName>
        <fullName evidence="4 10">Transketolase</fullName>
        <ecNumber evidence="3 10">2.2.1.1</ecNumber>
    </recommendedName>
</protein>
<dbReference type="InterPro" id="IPR049557">
    <property type="entry name" value="Transketolase_CS"/>
</dbReference>
<feature type="binding site" evidence="13">
    <location>
        <position position="69"/>
    </location>
    <ligand>
        <name>thiamine diphosphate</name>
        <dbReference type="ChEBI" id="CHEBI:58937"/>
    </ligand>
</feature>
<dbReference type="SUPFAM" id="SSF52922">
    <property type="entry name" value="TK C-terminal domain-like"/>
    <property type="match status" value="1"/>
</dbReference>
<dbReference type="AlphaFoldDB" id="A0A2T2XBX1"/>
<keyword evidence="5 16" id="KW-0808">Transferase</keyword>
<dbReference type="SUPFAM" id="SSF52518">
    <property type="entry name" value="Thiamin diphosphate-binding fold (THDP-binding)"/>
    <property type="match status" value="2"/>
</dbReference>
<dbReference type="InterPro" id="IPR005474">
    <property type="entry name" value="Transketolase_N"/>
</dbReference>
<feature type="binding site" evidence="13">
    <location>
        <position position="438"/>
    </location>
    <ligand>
        <name>thiamine diphosphate</name>
        <dbReference type="ChEBI" id="CHEBI:58937"/>
    </ligand>
</feature>